<dbReference type="Gene3D" id="2.40.170.20">
    <property type="entry name" value="TonB-dependent receptor, beta-barrel domain"/>
    <property type="match status" value="1"/>
</dbReference>
<keyword evidence="3" id="KW-1134">Transmembrane beta strand</keyword>
<dbReference type="InterPro" id="IPR000531">
    <property type="entry name" value="Beta-barrel_TonB"/>
</dbReference>
<comment type="caution">
    <text evidence="14">The sequence shown here is derived from an EMBL/GenBank/DDBJ whole genome shotgun (WGS) entry which is preliminary data.</text>
</comment>
<feature type="domain" description="TonB-dependent receptor plug" evidence="13">
    <location>
        <begin position="142"/>
        <end position="219"/>
    </location>
</feature>
<dbReference type="InterPro" id="IPR039426">
    <property type="entry name" value="TonB-dep_rcpt-like"/>
</dbReference>
<sequence length="787" mass="87649">MKQLLSITMLLLGLSIAAIAQERFTISGYLKDAANGEGLIGATVQVKGQPVGVATNEYGFYSLTLPKGEYQLVYSYVGYESITKAVSLNYNQKLDMQLKSANVLIQEVVVKATRSEQNVNSLEMGVSKLDMKTIKAMPALLGEVDVIRSIQMLPGVSTVGEGATGFNVRGGNIDQNLILLDEATVYNSSHLMGFFSVFNPDAVKDVKLVKSGIPAQYGGRLSSLLDVRMKEGNAKRLALSGGIGTVSSRFTVESPIVKDKSSFIIAGRRSYADLFLKLSPNEDLKNNQMFFYDLSAKVNQTLSAKDKVFVSAYLGKDVFSAKNFGDGDFKMNWGNKTATVRWNHLFSDRLFANFTGVYSDYDYEIGVPQGAQAFEWKSNIYNYSGKADFSYYLNANNTISFGGNVIHHRFTPGNVGTNGEGSFINAFKLTERNAREYAVYLDNEQTLGKRLSLQYGVRVSAFDYLGGLTVYDYQGEPNQKKLPVNPRTYKAGESVSTYFNVEPRASVRYTLDDNSSLKASYNRTAQYIHLISSSTAASPLDIWFPTTNHIKPETADQFALGYFRNLKDNAIEASIEGFYKTMTNQIDYRDGAQVLLNDHLEGDLLFGEGRAYGAEVYVKKNAGKLNGWVSYTLSRSERRIDGLSNNQWYAAKYDRRHMLSVVGIYNLSKRLSLSANFTYNTGVATTAPNARVEIDGMVVPYNSTGNRNAFRVPAYHRLDLAATLQGKHNALRRWQGEWVFSVYNAYARRNAFSVYFRQNETNPQQTEAVRMAILGSVLPSVTYNFKF</sequence>
<gene>
    <name evidence="14" type="ORF">GCM10023187_32430</name>
</gene>
<comment type="subcellular location">
    <subcellularLocation>
        <location evidence="1">Cell outer membrane</location>
        <topology evidence="1">Multi-pass membrane protein</topology>
    </subcellularLocation>
</comment>
<comment type="similarity">
    <text evidence="10">Belongs to the TonB-dependent receptor family.</text>
</comment>
<proteinExistence type="inferred from homology"/>
<dbReference type="Pfam" id="PF07715">
    <property type="entry name" value="Plug"/>
    <property type="match status" value="1"/>
</dbReference>
<name>A0ABP8KL82_9BACT</name>
<evidence type="ECO:0000256" key="6">
    <source>
        <dbReference type="ARBA" id="ARBA00023077"/>
    </source>
</evidence>
<protein>
    <submittedName>
        <fullName evidence="14">TonB-dependent receptor</fullName>
    </submittedName>
</protein>
<evidence type="ECO:0000256" key="1">
    <source>
        <dbReference type="ARBA" id="ARBA00004571"/>
    </source>
</evidence>
<feature type="chain" id="PRO_5046493152" evidence="11">
    <location>
        <begin position="21"/>
        <end position="787"/>
    </location>
</feature>
<feature type="signal peptide" evidence="11">
    <location>
        <begin position="1"/>
        <end position="20"/>
    </location>
</feature>
<keyword evidence="2" id="KW-0813">Transport</keyword>
<dbReference type="Proteomes" id="UP001500936">
    <property type="component" value="Unassembled WGS sequence"/>
</dbReference>
<dbReference type="Pfam" id="PF00593">
    <property type="entry name" value="TonB_dep_Rec_b-barrel"/>
    <property type="match status" value="1"/>
</dbReference>
<keyword evidence="7 10" id="KW-0472">Membrane</keyword>
<dbReference type="PANTHER" id="PTHR30069">
    <property type="entry name" value="TONB-DEPENDENT OUTER MEMBRANE RECEPTOR"/>
    <property type="match status" value="1"/>
</dbReference>
<dbReference type="InterPro" id="IPR037066">
    <property type="entry name" value="Plug_dom_sf"/>
</dbReference>
<evidence type="ECO:0000313" key="14">
    <source>
        <dbReference type="EMBL" id="GAA4409322.1"/>
    </source>
</evidence>
<dbReference type="InterPro" id="IPR008969">
    <property type="entry name" value="CarboxyPept-like_regulatory"/>
</dbReference>
<dbReference type="Gene3D" id="2.60.40.1120">
    <property type="entry name" value="Carboxypeptidase-like, regulatory domain"/>
    <property type="match status" value="1"/>
</dbReference>
<evidence type="ECO:0000256" key="2">
    <source>
        <dbReference type="ARBA" id="ARBA00022448"/>
    </source>
</evidence>
<keyword evidence="15" id="KW-1185">Reference proteome</keyword>
<dbReference type="SUPFAM" id="SSF56935">
    <property type="entry name" value="Porins"/>
    <property type="match status" value="1"/>
</dbReference>
<dbReference type="PANTHER" id="PTHR30069:SF29">
    <property type="entry name" value="HEMOGLOBIN AND HEMOGLOBIN-HAPTOGLOBIN-BINDING PROTEIN 1-RELATED"/>
    <property type="match status" value="1"/>
</dbReference>
<keyword evidence="5 11" id="KW-0732">Signal</keyword>
<accession>A0ABP8KL82</accession>
<dbReference type="SUPFAM" id="SSF49464">
    <property type="entry name" value="Carboxypeptidase regulatory domain-like"/>
    <property type="match status" value="1"/>
</dbReference>
<evidence type="ECO:0000256" key="10">
    <source>
        <dbReference type="RuleBase" id="RU003357"/>
    </source>
</evidence>
<organism evidence="14 15">
    <name type="scientific">Nibrella viscosa</name>
    <dbReference type="NCBI Taxonomy" id="1084524"/>
    <lineage>
        <taxon>Bacteria</taxon>
        <taxon>Pseudomonadati</taxon>
        <taxon>Bacteroidota</taxon>
        <taxon>Cytophagia</taxon>
        <taxon>Cytophagales</taxon>
        <taxon>Spirosomataceae</taxon>
        <taxon>Nibrella</taxon>
    </lineage>
</organism>
<reference evidence="15" key="1">
    <citation type="journal article" date="2019" name="Int. J. Syst. Evol. Microbiol.">
        <title>The Global Catalogue of Microorganisms (GCM) 10K type strain sequencing project: providing services to taxonomists for standard genome sequencing and annotation.</title>
        <authorList>
            <consortium name="The Broad Institute Genomics Platform"/>
            <consortium name="The Broad Institute Genome Sequencing Center for Infectious Disease"/>
            <person name="Wu L."/>
            <person name="Ma J."/>
        </authorList>
    </citation>
    <scope>NUCLEOTIDE SEQUENCE [LARGE SCALE GENOMIC DNA]</scope>
    <source>
        <strain evidence="15">JCM 17925</strain>
    </source>
</reference>
<dbReference type="InterPro" id="IPR012910">
    <property type="entry name" value="Plug_dom"/>
</dbReference>
<evidence type="ECO:0000313" key="15">
    <source>
        <dbReference type="Proteomes" id="UP001500936"/>
    </source>
</evidence>
<evidence type="ECO:0000256" key="4">
    <source>
        <dbReference type="ARBA" id="ARBA00022692"/>
    </source>
</evidence>
<dbReference type="Pfam" id="PF13715">
    <property type="entry name" value="CarbopepD_reg_2"/>
    <property type="match status" value="1"/>
</dbReference>
<evidence type="ECO:0000259" key="13">
    <source>
        <dbReference type="Pfam" id="PF07715"/>
    </source>
</evidence>
<evidence type="ECO:0000256" key="3">
    <source>
        <dbReference type="ARBA" id="ARBA00022452"/>
    </source>
</evidence>
<keyword evidence="6 10" id="KW-0798">TonB box</keyword>
<evidence type="ECO:0000256" key="5">
    <source>
        <dbReference type="ARBA" id="ARBA00022729"/>
    </source>
</evidence>
<dbReference type="RefSeq" id="WP_345268881.1">
    <property type="nucleotide sequence ID" value="NZ_BAABHB010000006.1"/>
</dbReference>
<keyword evidence="9" id="KW-0998">Cell outer membrane</keyword>
<dbReference type="Gene3D" id="2.170.130.10">
    <property type="entry name" value="TonB-dependent receptor, plug domain"/>
    <property type="match status" value="1"/>
</dbReference>
<dbReference type="EMBL" id="BAABHB010000006">
    <property type="protein sequence ID" value="GAA4409322.1"/>
    <property type="molecule type" value="Genomic_DNA"/>
</dbReference>
<feature type="domain" description="TonB-dependent receptor-like beta-barrel" evidence="12">
    <location>
        <begin position="317"/>
        <end position="744"/>
    </location>
</feature>
<evidence type="ECO:0000256" key="9">
    <source>
        <dbReference type="ARBA" id="ARBA00023237"/>
    </source>
</evidence>
<evidence type="ECO:0000256" key="8">
    <source>
        <dbReference type="ARBA" id="ARBA00023170"/>
    </source>
</evidence>
<keyword evidence="8 14" id="KW-0675">Receptor</keyword>
<evidence type="ECO:0000256" key="7">
    <source>
        <dbReference type="ARBA" id="ARBA00023136"/>
    </source>
</evidence>
<dbReference type="InterPro" id="IPR036942">
    <property type="entry name" value="Beta-barrel_TonB_sf"/>
</dbReference>
<evidence type="ECO:0000256" key="11">
    <source>
        <dbReference type="SAM" id="SignalP"/>
    </source>
</evidence>
<keyword evidence="4" id="KW-0812">Transmembrane</keyword>
<evidence type="ECO:0000259" key="12">
    <source>
        <dbReference type="Pfam" id="PF00593"/>
    </source>
</evidence>